<comment type="cofactor">
    <cofactor evidence="1">
        <name>pyridoxal 5'-phosphate</name>
        <dbReference type="ChEBI" id="CHEBI:597326"/>
    </cofactor>
</comment>
<gene>
    <name evidence="5" type="ORF">UFOPK2658_02061</name>
    <name evidence="6" type="ORF">UFOPK4134_01197</name>
</gene>
<evidence type="ECO:0000256" key="1">
    <source>
        <dbReference type="ARBA" id="ARBA00001933"/>
    </source>
</evidence>
<evidence type="ECO:0000313" key="6">
    <source>
        <dbReference type="EMBL" id="CAB5032922.1"/>
    </source>
</evidence>
<dbReference type="GO" id="GO:0030170">
    <property type="term" value="F:pyridoxal phosphate binding"/>
    <property type="evidence" value="ECO:0007669"/>
    <property type="project" value="InterPro"/>
</dbReference>
<dbReference type="GO" id="GO:0006535">
    <property type="term" value="P:cysteine biosynthetic process from serine"/>
    <property type="evidence" value="ECO:0007669"/>
    <property type="project" value="TreeGrafter"/>
</dbReference>
<reference evidence="5" key="1">
    <citation type="submission" date="2020-05" db="EMBL/GenBank/DDBJ databases">
        <authorList>
            <person name="Chiriac C."/>
            <person name="Salcher M."/>
            <person name="Ghai R."/>
            <person name="Kavagutti S V."/>
        </authorList>
    </citation>
    <scope>NUCLEOTIDE SEQUENCE</scope>
</reference>
<dbReference type="PANTHER" id="PTHR43797:SF2">
    <property type="entry name" value="HOMOCYSTEINE_CYSTEINE SYNTHASE"/>
    <property type="match status" value="1"/>
</dbReference>
<name>A0A6J6SR08_9ZZZZ</name>
<dbReference type="InterPro" id="IPR000277">
    <property type="entry name" value="Cys/Met-Metab_PyrdxlP-dep_enz"/>
</dbReference>
<dbReference type="AlphaFoldDB" id="A0A6J6SR08"/>
<dbReference type="GO" id="GO:0004124">
    <property type="term" value="F:cysteine synthase activity"/>
    <property type="evidence" value="ECO:0007669"/>
    <property type="project" value="TreeGrafter"/>
</dbReference>
<organism evidence="5">
    <name type="scientific">freshwater metagenome</name>
    <dbReference type="NCBI Taxonomy" id="449393"/>
    <lineage>
        <taxon>unclassified sequences</taxon>
        <taxon>metagenomes</taxon>
        <taxon>ecological metagenomes</taxon>
    </lineage>
</organism>
<proteinExistence type="inferred from homology"/>
<dbReference type="InterPro" id="IPR015424">
    <property type="entry name" value="PyrdxlP-dep_Trfase"/>
</dbReference>
<dbReference type="GO" id="GO:0005737">
    <property type="term" value="C:cytoplasm"/>
    <property type="evidence" value="ECO:0007669"/>
    <property type="project" value="TreeGrafter"/>
</dbReference>
<evidence type="ECO:0000313" key="5">
    <source>
        <dbReference type="EMBL" id="CAB4737135.1"/>
    </source>
</evidence>
<dbReference type="GO" id="GO:0019346">
    <property type="term" value="P:transsulfuration"/>
    <property type="evidence" value="ECO:0007669"/>
    <property type="project" value="InterPro"/>
</dbReference>
<evidence type="ECO:0000256" key="4">
    <source>
        <dbReference type="ARBA" id="ARBA00022898"/>
    </source>
</evidence>
<keyword evidence="4" id="KW-0663">Pyridoxal phosphate</keyword>
<dbReference type="Pfam" id="PF01053">
    <property type="entry name" value="Cys_Met_Meta_PP"/>
    <property type="match status" value="1"/>
</dbReference>
<evidence type="ECO:0000256" key="3">
    <source>
        <dbReference type="ARBA" id="ARBA00022679"/>
    </source>
</evidence>
<dbReference type="SUPFAM" id="SSF53383">
    <property type="entry name" value="PLP-dependent transferases"/>
    <property type="match status" value="1"/>
</dbReference>
<accession>A0A6J6SR08</accession>
<protein>
    <submittedName>
        <fullName evidence="5">Unannotated protein</fullName>
    </submittedName>
</protein>
<keyword evidence="3" id="KW-0808">Transferase</keyword>
<comment type="similarity">
    <text evidence="2">Belongs to the trans-sulfuration enzymes family.</text>
</comment>
<dbReference type="EMBL" id="CAFBPS010000095">
    <property type="protein sequence ID" value="CAB5032922.1"/>
    <property type="molecule type" value="Genomic_DNA"/>
</dbReference>
<dbReference type="GO" id="GO:0003961">
    <property type="term" value="F:O-acetylhomoserine aminocarboxypropyltransferase activity"/>
    <property type="evidence" value="ECO:0007669"/>
    <property type="project" value="TreeGrafter"/>
</dbReference>
<dbReference type="EMBL" id="CAEZYH010000180">
    <property type="protein sequence ID" value="CAB4737135.1"/>
    <property type="molecule type" value="Genomic_DNA"/>
</dbReference>
<evidence type="ECO:0000256" key="2">
    <source>
        <dbReference type="ARBA" id="ARBA00009077"/>
    </source>
</evidence>
<dbReference type="Gene3D" id="3.90.1150.10">
    <property type="entry name" value="Aspartate Aminotransferase, domain 1"/>
    <property type="match status" value="1"/>
</dbReference>
<dbReference type="InterPro" id="IPR006235">
    <property type="entry name" value="OAc-hSer/O-AcSer_sulfhydrylase"/>
</dbReference>
<dbReference type="PANTHER" id="PTHR43797">
    <property type="entry name" value="HOMOCYSTEINE/CYSTEINE SYNTHASE"/>
    <property type="match status" value="1"/>
</dbReference>
<sequence length="55" mass="5764">MRSLVIQPSTTTHSQLTAEEQVASGVNPGLVRLSVGLESIKDILADLEIGFAAAK</sequence>
<dbReference type="InterPro" id="IPR015422">
    <property type="entry name" value="PyrdxlP-dep_Trfase_small"/>
</dbReference>
<dbReference type="GO" id="GO:0071269">
    <property type="term" value="P:L-homocysteine biosynthetic process"/>
    <property type="evidence" value="ECO:0007669"/>
    <property type="project" value="TreeGrafter"/>
</dbReference>